<evidence type="ECO:0000256" key="2">
    <source>
        <dbReference type="ARBA" id="ARBA00022730"/>
    </source>
</evidence>
<dbReference type="AlphaFoldDB" id="A0A0G1XXK2"/>
<evidence type="ECO:0000256" key="3">
    <source>
        <dbReference type="ARBA" id="ARBA00022884"/>
    </source>
</evidence>
<dbReference type="InterPro" id="IPR022801">
    <property type="entry name" value="Ribosomal_uS4"/>
</dbReference>
<feature type="domain" description="RNA-binding S4" evidence="10">
    <location>
        <begin position="84"/>
        <end position="147"/>
    </location>
</feature>
<dbReference type="SMART" id="SM01390">
    <property type="entry name" value="Ribosomal_S4"/>
    <property type="match status" value="1"/>
</dbReference>
<proteinExistence type="inferred from homology"/>
<dbReference type="HAMAP" id="MF_01306_B">
    <property type="entry name" value="Ribosomal_uS4_B"/>
    <property type="match status" value="1"/>
</dbReference>
<comment type="subunit">
    <text evidence="7">Part of the 30S ribosomal subunit. Contacts protein S5. The interaction surface between S4 and S5 is involved in control of translational fidelity.</text>
</comment>
<dbReference type="GO" id="GO:0019843">
    <property type="term" value="F:rRNA binding"/>
    <property type="evidence" value="ECO:0007669"/>
    <property type="project" value="UniProtKB-UniRule"/>
</dbReference>
<dbReference type="PANTHER" id="PTHR11831">
    <property type="entry name" value="30S 40S RIBOSOMAL PROTEIN"/>
    <property type="match status" value="1"/>
</dbReference>
<dbReference type="InterPro" id="IPR001912">
    <property type="entry name" value="Ribosomal_uS4_N"/>
</dbReference>
<keyword evidence="5 7" id="KW-0687">Ribonucleoprotein</keyword>
<comment type="function">
    <text evidence="7">One of the primary rRNA binding proteins, it binds directly to 16S rRNA where it nucleates assembly of the body of the 30S subunit.</text>
</comment>
<accession>A0A0G1XXK2</accession>
<feature type="domain" description="Small ribosomal subunit protein uS4 N-terminal" evidence="11">
    <location>
        <begin position="1"/>
        <end position="83"/>
    </location>
</feature>
<evidence type="ECO:0000313" key="12">
    <source>
        <dbReference type="EMBL" id="KKW35610.1"/>
    </source>
</evidence>
<dbReference type="FunFam" id="3.10.290.10:FF:000001">
    <property type="entry name" value="30S ribosomal protein S4"/>
    <property type="match status" value="1"/>
</dbReference>
<dbReference type="PANTHER" id="PTHR11831:SF4">
    <property type="entry name" value="SMALL RIBOSOMAL SUBUNIT PROTEIN US4M"/>
    <property type="match status" value="1"/>
</dbReference>
<evidence type="ECO:0000256" key="7">
    <source>
        <dbReference type="HAMAP-Rule" id="MF_01306"/>
    </source>
</evidence>
<dbReference type="EMBL" id="LCRN01000035">
    <property type="protein sequence ID" value="KKW35610.1"/>
    <property type="molecule type" value="Genomic_DNA"/>
</dbReference>
<dbReference type="PROSITE" id="PS50889">
    <property type="entry name" value="S4"/>
    <property type="match status" value="1"/>
</dbReference>
<evidence type="ECO:0000256" key="4">
    <source>
        <dbReference type="ARBA" id="ARBA00022980"/>
    </source>
</evidence>
<evidence type="ECO:0000256" key="9">
    <source>
        <dbReference type="SAM" id="MobiDB-lite"/>
    </source>
</evidence>
<dbReference type="Pfam" id="PF00163">
    <property type="entry name" value="Ribosomal_S4"/>
    <property type="match status" value="1"/>
</dbReference>
<gene>
    <name evidence="7" type="primary">rpsD</name>
    <name evidence="12" type="ORF">UY82_C0035G0006</name>
</gene>
<dbReference type="Gene3D" id="3.10.290.10">
    <property type="entry name" value="RNA-binding S4 domain"/>
    <property type="match status" value="1"/>
</dbReference>
<dbReference type="Proteomes" id="UP000033865">
    <property type="component" value="Unassembled WGS sequence"/>
</dbReference>
<keyword evidence="4 7" id="KW-0689">Ribosomal protein</keyword>
<dbReference type="PROSITE" id="PS00632">
    <property type="entry name" value="RIBOSOMAL_S4"/>
    <property type="match status" value="1"/>
</dbReference>
<evidence type="ECO:0000256" key="6">
    <source>
        <dbReference type="ARBA" id="ARBA00035254"/>
    </source>
</evidence>
<dbReference type="InterPro" id="IPR036986">
    <property type="entry name" value="S4_RNA-bd_sf"/>
</dbReference>
<dbReference type="NCBIfam" id="TIGR01017">
    <property type="entry name" value="rpsD_bact"/>
    <property type="match status" value="1"/>
</dbReference>
<comment type="function">
    <text evidence="7">With S5 and S12 plays an important role in translational accuracy.</text>
</comment>
<sequence length="194" mass="22309">MSRREGVPLDENPKNPVKRRPYPPGAHGATQRRGRMSSYGIQLREKQKAKRLYGVMERQFRRYFETASRYKGNTGEMLTRFLELRLDNVVYRLGVAKTRRMSRQMVNHGFFAVNGAKVDIPSFQVSPGDIVTIRVNKEKKPIFQPLEESLKKHTTASWLHLDAAARTGKVASLPEGDDLKQVFDPTLIVEFYSR</sequence>
<dbReference type="Pfam" id="PF01479">
    <property type="entry name" value="S4"/>
    <property type="match status" value="1"/>
</dbReference>
<name>A0A0G1XXK2_9BACT</name>
<comment type="caution">
    <text evidence="12">The sequence shown here is derived from an EMBL/GenBank/DDBJ whole genome shotgun (WGS) entry which is preliminary data.</text>
</comment>
<comment type="similarity">
    <text evidence="1 7 8">Belongs to the universal ribosomal protein uS4 family.</text>
</comment>
<feature type="compositionally biased region" description="Basic and acidic residues" evidence="9">
    <location>
        <begin position="1"/>
        <end position="13"/>
    </location>
</feature>
<evidence type="ECO:0000313" key="13">
    <source>
        <dbReference type="Proteomes" id="UP000033865"/>
    </source>
</evidence>
<evidence type="ECO:0000259" key="10">
    <source>
        <dbReference type="SMART" id="SM00363"/>
    </source>
</evidence>
<protein>
    <recommendedName>
        <fullName evidence="6 7">Small ribosomal subunit protein uS4</fullName>
    </recommendedName>
</protein>
<dbReference type="GO" id="GO:0042274">
    <property type="term" value="P:ribosomal small subunit biogenesis"/>
    <property type="evidence" value="ECO:0007669"/>
    <property type="project" value="TreeGrafter"/>
</dbReference>
<dbReference type="SUPFAM" id="SSF55174">
    <property type="entry name" value="Alpha-L RNA-binding motif"/>
    <property type="match status" value="1"/>
</dbReference>
<dbReference type="Gene3D" id="1.10.1050.10">
    <property type="entry name" value="Ribosomal Protein S4 Delta 41, Chain A, domain 1"/>
    <property type="match status" value="1"/>
</dbReference>
<dbReference type="InterPro" id="IPR005709">
    <property type="entry name" value="Ribosomal_uS4_bac-type"/>
</dbReference>
<keyword evidence="3 7" id="KW-0694">RNA-binding</keyword>
<evidence type="ECO:0000256" key="5">
    <source>
        <dbReference type="ARBA" id="ARBA00023274"/>
    </source>
</evidence>
<keyword evidence="2 7" id="KW-0699">rRNA-binding</keyword>
<organism evidence="12 13">
    <name type="scientific">Candidatus Uhrbacteria bacterium GW2011_GWC2_53_7</name>
    <dbReference type="NCBI Taxonomy" id="1618986"/>
    <lineage>
        <taxon>Bacteria</taxon>
        <taxon>Candidatus Uhriibacteriota</taxon>
    </lineage>
</organism>
<dbReference type="GO" id="GO:0006412">
    <property type="term" value="P:translation"/>
    <property type="evidence" value="ECO:0007669"/>
    <property type="project" value="UniProtKB-UniRule"/>
</dbReference>
<dbReference type="InterPro" id="IPR002942">
    <property type="entry name" value="S4_RNA-bd"/>
</dbReference>
<dbReference type="InterPro" id="IPR018079">
    <property type="entry name" value="Ribosomal_uS4_CS"/>
</dbReference>
<dbReference type="GO" id="GO:0015935">
    <property type="term" value="C:small ribosomal subunit"/>
    <property type="evidence" value="ECO:0007669"/>
    <property type="project" value="InterPro"/>
</dbReference>
<evidence type="ECO:0000256" key="8">
    <source>
        <dbReference type="RuleBase" id="RU003699"/>
    </source>
</evidence>
<dbReference type="SMART" id="SM00363">
    <property type="entry name" value="S4"/>
    <property type="match status" value="1"/>
</dbReference>
<dbReference type="GO" id="GO:0003735">
    <property type="term" value="F:structural constituent of ribosome"/>
    <property type="evidence" value="ECO:0007669"/>
    <property type="project" value="InterPro"/>
</dbReference>
<dbReference type="NCBIfam" id="NF003717">
    <property type="entry name" value="PRK05327.1"/>
    <property type="match status" value="1"/>
</dbReference>
<reference evidence="12 13" key="1">
    <citation type="journal article" date="2015" name="Nature">
        <title>rRNA introns, odd ribosomes, and small enigmatic genomes across a large radiation of phyla.</title>
        <authorList>
            <person name="Brown C.T."/>
            <person name="Hug L.A."/>
            <person name="Thomas B.C."/>
            <person name="Sharon I."/>
            <person name="Castelle C.J."/>
            <person name="Singh A."/>
            <person name="Wilkins M.J."/>
            <person name="Williams K.H."/>
            <person name="Banfield J.F."/>
        </authorList>
    </citation>
    <scope>NUCLEOTIDE SEQUENCE [LARGE SCALE GENOMIC DNA]</scope>
</reference>
<evidence type="ECO:0000256" key="1">
    <source>
        <dbReference type="ARBA" id="ARBA00007465"/>
    </source>
</evidence>
<feature type="region of interest" description="Disordered" evidence="9">
    <location>
        <begin position="1"/>
        <end position="40"/>
    </location>
</feature>
<dbReference type="CDD" id="cd00165">
    <property type="entry name" value="S4"/>
    <property type="match status" value="1"/>
</dbReference>
<evidence type="ECO:0000259" key="11">
    <source>
        <dbReference type="SMART" id="SM01390"/>
    </source>
</evidence>